<dbReference type="Proteomes" id="UP000027138">
    <property type="component" value="Unassembled WGS sequence"/>
</dbReference>
<dbReference type="AlphaFoldDB" id="A0A067KHH3"/>
<reference evidence="2 3" key="1">
    <citation type="journal article" date="2014" name="PLoS ONE">
        <title>Global Analysis of Gene Expression Profiles in Physic Nut (Jatropha curcas L.) Seedlings Exposed to Salt Stress.</title>
        <authorList>
            <person name="Zhang L."/>
            <person name="Zhang C."/>
            <person name="Wu P."/>
            <person name="Chen Y."/>
            <person name="Li M."/>
            <person name="Jiang H."/>
            <person name="Wu G."/>
        </authorList>
    </citation>
    <scope>NUCLEOTIDE SEQUENCE [LARGE SCALE GENOMIC DNA]</scope>
    <source>
        <strain evidence="3">cv. GZQX0401</strain>
        <tissue evidence="2">Young leaves</tissue>
    </source>
</reference>
<organism evidence="2 3">
    <name type="scientific">Jatropha curcas</name>
    <name type="common">Barbados nut</name>
    <dbReference type="NCBI Taxonomy" id="180498"/>
    <lineage>
        <taxon>Eukaryota</taxon>
        <taxon>Viridiplantae</taxon>
        <taxon>Streptophyta</taxon>
        <taxon>Embryophyta</taxon>
        <taxon>Tracheophyta</taxon>
        <taxon>Spermatophyta</taxon>
        <taxon>Magnoliopsida</taxon>
        <taxon>eudicotyledons</taxon>
        <taxon>Gunneridae</taxon>
        <taxon>Pentapetalae</taxon>
        <taxon>rosids</taxon>
        <taxon>fabids</taxon>
        <taxon>Malpighiales</taxon>
        <taxon>Euphorbiaceae</taxon>
        <taxon>Crotonoideae</taxon>
        <taxon>Jatropheae</taxon>
        <taxon>Jatropha</taxon>
    </lineage>
</organism>
<keyword evidence="3" id="KW-1185">Reference proteome</keyword>
<feature type="compositionally biased region" description="Basic and acidic residues" evidence="1">
    <location>
        <begin position="43"/>
        <end position="118"/>
    </location>
</feature>
<protein>
    <submittedName>
        <fullName evidence="2">Uncharacterized protein</fullName>
    </submittedName>
</protein>
<evidence type="ECO:0000313" key="2">
    <source>
        <dbReference type="EMBL" id="KDP34463.1"/>
    </source>
</evidence>
<proteinExistence type="predicted"/>
<evidence type="ECO:0000313" key="3">
    <source>
        <dbReference type="Proteomes" id="UP000027138"/>
    </source>
</evidence>
<name>A0A067KHH3_JATCU</name>
<feature type="compositionally biased region" description="Basic and acidic residues" evidence="1">
    <location>
        <begin position="140"/>
        <end position="151"/>
    </location>
</feature>
<sequence length="181" mass="20603">MSGSYSSFSGTMTTKELELLIELTKKYKKLKPKLLRSISQSSLKKEKAMSKIEKAKEKKKKTEKETVSCGKEKEKEEDQGKKEEKKAETEKDVPRDKGDFVDLRGNEPEETRKDKEDVIVDAASDAETEKLDISDEEEIEPKTEAKKTLAQKNRESALAEIEKQLIKEHNNALDEAIKLAK</sequence>
<accession>A0A067KHH3</accession>
<dbReference type="EMBL" id="KK914528">
    <property type="protein sequence ID" value="KDP34463.1"/>
    <property type="molecule type" value="Genomic_DNA"/>
</dbReference>
<feature type="region of interest" description="Disordered" evidence="1">
    <location>
        <begin position="38"/>
        <end position="151"/>
    </location>
</feature>
<evidence type="ECO:0000256" key="1">
    <source>
        <dbReference type="SAM" id="MobiDB-lite"/>
    </source>
</evidence>
<gene>
    <name evidence="2" type="ORF">JCGZ_11934</name>
</gene>